<evidence type="ECO:0000313" key="6">
    <source>
        <dbReference type="Proteomes" id="UP000663829"/>
    </source>
</evidence>
<dbReference type="OrthoDB" id="10048709at2759"/>
<accession>A0A816EH14</accession>
<feature type="compositionally biased region" description="Polar residues" evidence="1">
    <location>
        <begin position="45"/>
        <end position="68"/>
    </location>
</feature>
<evidence type="ECO:0000313" key="5">
    <source>
        <dbReference type="EMBL" id="CAF4569468.1"/>
    </source>
</evidence>
<dbReference type="EMBL" id="CAJOBC010119939">
    <property type="protein sequence ID" value="CAF4569468.1"/>
    <property type="molecule type" value="Genomic_DNA"/>
</dbReference>
<dbReference type="EMBL" id="CAJNOQ010049960">
    <property type="protein sequence ID" value="CAF1647454.1"/>
    <property type="molecule type" value="Genomic_DNA"/>
</dbReference>
<name>A0A816EH14_9BILA</name>
<comment type="caution">
    <text evidence="3">The sequence shown here is derived from an EMBL/GenBank/DDBJ whole genome shotgun (WGS) entry which is preliminary data.</text>
</comment>
<reference evidence="3" key="1">
    <citation type="submission" date="2021-02" db="EMBL/GenBank/DDBJ databases">
        <authorList>
            <person name="Nowell W R."/>
        </authorList>
    </citation>
    <scope>NUCLEOTIDE SEQUENCE</scope>
</reference>
<organism evidence="3 6">
    <name type="scientific">Didymodactylos carnosus</name>
    <dbReference type="NCBI Taxonomy" id="1234261"/>
    <lineage>
        <taxon>Eukaryota</taxon>
        <taxon>Metazoa</taxon>
        <taxon>Spiralia</taxon>
        <taxon>Gnathifera</taxon>
        <taxon>Rotifera</taxon>
        <taxon>Eurotatoria</taxon>
        <taxon>Bdelloidea</taxon>
        <taxon>Philodinida</taxon>
        <taxon>Philodinidae</taxon>
        <taxon>Didymodactylos</taxon>
    </lineage>
</organism>
<dbReference type="EMBL" id="CAJNOK010057869">
    <property type="protein sequence ID" value="CAF1627627.1"/>
    <property type="molecule type" value="Genomic_DNA"/>
</dbReference>
<dbReference type="Proteomes" id="UP000677228">
    <property type="component" value="Unassembled WGS sequence"/>
</dbReference>
<evidence type="ECO:0000256" key="1">
    <source>
        <dbReference type="SAM" id="MobiDB-lite"/>
    </source>
</evidence>
<keyword evidence="6" id="KW-1185">Reference proteome</keyword>
<dbReference type="AlphaFoldDB" id="A0A816EH14"/>
<dbReference type="Proteomes" id="UP000682733">
    <property type="component" value="Unassembled WGS sequence"/>
</dbReference>
<evidence type="ECO:0000313" key="4">
    <source>
        <dbReference type="EMBL" id="CAF4451653.1"/>
    </source>
</evidence>
<dbReference type="Proteomes" id="UP000663829">
    <property type="component" value="Unassembled WGS sequence"/>
</dbReference>
<gene>
    <name evidence="3" type="ORF">GPM918_LOCUS45312</name>
    <name evidence="2" type="ORF">OVA965_LOCUS43543</name>
    <name evidence="5" type="ORF">SRO942_LOCUS47703</name>
    <name evidence="4" type="ORF">TMI583_LOCUS45854</name>
</gene>
<protein>
    <submittedName>
        <fullName evidence="3">Uncharacterized protein</fullName>
    </submittedName>
</protein>
<feature type="region of interest" description="Disordered" evidence="1">
    <location>
        <begin position="1"/>
        <end position="68"/>
    </location>
</feature>
<evidence type="ECO:0000313" key="2">
    <source>
        <dbReference type="EMBL" id="CAF1627627.1"/>
    </source>
</evidence>
<dbReference type="EMBL" id="CAJOBA010083271">
    <property type="protein sequence ID" value="CAF4451653.1"/>
    <property type="molecule type" value="Genomic_DNA"/>
</dbReference>
<dbReference type="Proteomes" id="UP000681722">
    <property type="component" value="Unassembled WGS sequence"/>
</dbReference>
<proteinExistence type="predicted"/>
<sequence>MSSSKASSAMEQHKISTPGQTSKQAEAAINSTVSEATPPPVGGATSAQYETGPSDSQVTTTITDRPPT</sequence>
<evidence type="ECO:0000313" key="3">
    <source>
        <dbReference type="EMBL" id="CAF1647454.1"/>
    </source>
</evidence>
<feature type="compositionally biased region" description="Polar residues" evidence="1">
    <location>
        <begin position="1"/>
        <end position="35"/>
    </location>
</feature>